<sequence length="74" mass="7718">SEVEKGVGKTLVFQNPKSIETLDESRTVAESAADVIVQSFVPVNVQMGVSGKVTTGPVAESVKENATTPDVAQD</sequence>
<accession>A0A392UYH4</accession>
<evidence type="ECO:0000313" key="2">
    <source>
        <dbReference type="Proteomes" id="UP000265520"/>
    </source>
</evidence>
<feature type="non-terminal residue" evidence="1">
    <location>
        <position position="74"/>
    </location>
</feature>
<dbReference type="AlphaFoldDB" id="A0A392UYH4"/>
<dbReference type="EMBL" id="LXQA010986580">
    <property type="protein sequence ID" value="MCI80039.1"/>
    <property type="molecule type" value="Genomic_DNA"/>
</dbReference>
<reference evidence="1 2" key="1">
    <citation type="journal article" date="2018" name="Front. Plant Sci.">
        <title>Red Clover (Trifolium pratense) and Zigzag Clover (T. medium) - A Picture of Genomic Similarities and Differences.</title>
        <authorList>
            <person name="Dluhosova J."/>
            <person name="Istvanek J."/>
            <person name="Nedelnik J."/>
            <person name="Repkova J."/>
        </authorList>
    </citation>
    <scope>NUCLEOTIDE SEQUENCE [LARGE SCALE GENOMIC DNA]</scope>
    <source>
        <strain evidence="2">cv. 10/8</strain>
        <tissue evidence="1">Leaf</tissue>
    </source>
</reference>
<protein>
    <submittedName>
        <fullName evidence="1">Uncharacterized protein</fullName>
    </submittedName>
</protein>
<keyword evidence="2" id="KW-1185">Reference proteome</keyword>
<organism evidence="1 2">
    <name type="scientific">Trifolium medium</name>
    <dbReference type="NCBI Taxonomy" id="97028"/>
    <lineage>
        <taxon>Eukaryota</taxon>
        <taxon>Viridiplantae</taxon>
        <taxon>Streptophyta</taxon>
        <taxon>Embryophyta</taxon>
        <taxon>Tracheophyta</taxon>
        <taxon>Spermatophyta</taxon>
        <taxon>Magnoliopsida</taxon>
        <taxon>eudicotyledons</taxon>
        <taxon>Gunneridae</taxon>
        <taxon>Pentapetalae</taxon>
        <taxon>rosids</taxon>
        <taxon>fabids</taxon>
        <taxon>Fabales</taxon>
        <taxon>Fabaceae</taxon>
        <taxon>Papilionoideae</taxon>
        <taxon>50 kb inversion clade</taxon>
        <taxon>NPAAA clade</taxon>
        <taxon>Hologalegina</taxon>
        <taxon>IRL clade</taxon>
        <taxon>Trifolieae</taxon>
        <taxon>Trifolium</taxon>
    </lineage>
</organism>
<name>A0A392UYH4_9FABA</name>
<proteinExistence type="predicted"/>
<evidence type="ECO:0000313" key="1">
    <source>
        <dbReference type="EMBL" id="MCI80039.1"/>
    </source>
</evidence>
<feature type="non-terminal residue" evidence="1">
    <location>
        <position position="1"/>
    </location>
</feature>
<comment type="caution">
    <text evidence="1">The sequence shown here is derived from an EMBL/GenBank/DDBJ whole genome shotgun (WGS) entry which is preliminary data.</text>
</comment>
<dbReference type="Proteomes" id="UP000265520">
    <property type="component" value="Unassembled WGS sequence"/>
</dbReference>